<proteinExistence type="predicted"/>
<dbReference type="AlphaFoldDB" id="A0A6H5J6F5"/>
<evidence type="ECO:0000313" key="2">
    <source>
        <dbReference type="EMBL" id="CAB0045003.1"/>
    </source>
</evidence>
<reference evidence="2 3" key="1">
    <citation type="submission" date="2020-02" db="EMBL/GenBank/DDBJ databases">
        <authorList>
            <person name="Ferguson B K."/>
        </authorList>
    </citation>
    <scope>NUCLEOTIDE SEQUENCE [LARGE SCALE GENOMIC DNA]</scope>
</reference>
<accession>A0A6H5J6F5</accession>
<dbReference type="PROSITE" id="PS51257">
    <property type="entry name" value="PROKAR_LIPOPROTEIN"/>
    <property type="match status" value="1"/>
</dbReference>
<protein>
    <submittedName>
        <fullName evidence="2">Uncharacterized protein</fullName>
    </submittedName>
</protein>
<dbReference type="Proteomes" id="UP000479190">
    <property type="component" value="Unassembled WGS sequence"/>
</dbReference>
<sequence>MDSIKYALVANDTWPRAHYNGSLSTYACAIKDYSAQSLHVCTYRRIDHNTQTAHVAIFTHTLLKSLYEKQAVGEISKMTTFQRISSASTTPAAAATYHITKKSHISRRKKPRRDWCFSHYRVLSMTPSRVVVSSSLPSELRGTAHSGNVGHSLFSAYDLALPVPTTIQRSQESCEPDARSSKMQQQSLLRQCNILETNNSTTHKLSSTPKKCTRKLVESFSRLMCFMHAAAFGQEPQDVCHRVNLCLYVIKLGLDGATTTSLSPRETVRKGKASRDAGWATMPPPQLRWTHNDATPSACTSKVEHFFAFNFSPRTKCITANIALGHTRSVHYLGIELKQAESVKNQITPELKCDTLTISASKTRHCCTTYSGVSSARASATNTNYIMDGDIQQQSTYLSLGSPGNEASDALTASQSPPLNYSYLYEYVYPLTARRATTRSAVDHQNQVISIHSQSFTLSMK</sequence>
<evidence type="ECO:0000313" key="3">
    <source>
        <dbReference type="Proteomes" id="UP000479190"/>
    </source>
</evidence>
<feature type="compositionally biased region" description="Basic and acidic residues" evidence="1">
    <location>
        <begin position="266"/>
        <end position="275"/>
    </location>
</feature>
<feature type="region of interest" description="Disordered" evidence="1">
    <location>
        <begin position="262"/>
        <end position="283"/>
    </location>
</feature>
<organism evidence="2 3">
    <name type="scientific">Trichogramma brassicae</name>
    <dbReference type="NCBI Taxonomy" id="86971"/>
    <lineage>
        <taxon>Eukaryota</taxon>
        <taxon>Metazoa</taxon>
        <taxon>Ecdysozoa</taxon>
        <taxon>Arthropoda</taxon>
        <taxon>Hexapoda</taxon>
        <taxon>Insecta</taxon>
        <taxon>Pterygota</taxon>
        <taxon>Neoptera</taxon>
        <taxon>Endopterygota</taxon>
        <taxon>Hymenoptera</taxon>
        <taxon>Apocrita</taxon>
        <taxon>Proctotrupomorpha</taxon>
        <taxon>Chalcidoidea</taxon>
        <taxon>Trichogrammatidae</taxon>
        <taxon>Trichogramma</taxon>
    </lineage>
</organism>
<name>A0A6H5J6F5_9HYME</name>
<evidence type="ECO:0000256" key="1">
    <source>
        <dbReference type="SAM" id="MobiDB-lite"/>
    </source>
</evidence>
<keyword evidence="3" id="KW-1185">Reference proteome</keyword>
<dbReference type="EMBL" id="CADCXV010001516">
    <property type="protein sequence ID" value="CAB0045003.1"/>
    <property type="molecule type" value="Genomic_DNA"/>
</dbReference>
<gene>
    <name evidence="2" type="ORF">TBRA_LOCUS16560</name>
</gene>